<gene>
    <name evidence="1" type="ORF">C5468_24125</name>
</gene>
<evidence type="ECO:0000313" key="1">
    <source>
        <dbReference type="EMBL" id="TDB43248.1"/>
    </source>
</evidence>
<evidence type="ECO:0000313" key="2">
    <source>
        <dbReference type="Proteomes" id="UP000295550"/>
    </source>
</evidence>
<name>A0A4R4IRB7_PHOLU</name>
<dbReference type="EMBL" id="PUJX01000048">
    <property type="protein sequence ID" value="TDB43248.1"/>
    <property type="molecule type" value="Genomic_DNA"/>
</dbReference>
<reference evidence="1 2" key="1">
    <citation type="journal article" date="2019" name="Int. J. Syst. Evol. Microbiol.">
        <title>Photorhabdus khanii subsp. guanajuatensis subsp. nov., isolated from Heterorhabditis atacamensis, and Photorhabdus luminescens subsp. mexicana subsp. nov., isolated from Heterorhabditis mexicana entomopathogenic nematodes.</title>
        <authorList>
            <person name="Machado R.A.R."/>
            <person name="Bruno P."/>
            <person name="Arce C.C.M."/>
            <person name="Liechti N."/>
            <person name="Kohler A."/>
            <person name="Bernal J."/>
            <person name="Bruggmann R."/>
            <person name="Turlings T.C.J."/>
        </authorList>
    </citation>
    <scope>NUCLEOTIDE SEQUENCE [LARGE SCALE GENOMIC DNA]</scope>
    <source>
        <strain evidence="1 2">MEX47-22</strain>
    </source>
</reference>
<protein>
    <submittedName>
        <fullName evidence="1">Uncharacterized protein</fullName>
    </submittedName>
</protein>
<accession>A0A4R4IRB7</accession>
<dbReference type="Proteomes" id="UP000295550">
    <property type="component" value="Unassembled WGS sequence"/>
</dbReference>
<comment type="caution">
    <text evidence="1">The sequence shown here is derived from an EMBL/GenBank/DDBJ whole genome shotgun (WGS) entry which is preliminary data.</text>
</comment>
<dbReference type="AlphaFoldDB" id="A0A4R4IRB7"/>
<organism evidence="1 2">
    <name type="scientific">Photorhabdus luminescens subsp. mexicana</name>
    <dbReference type="NCBI Taxonomy" id="2100167"/>
    <lineage>
        <taxon>Bacteria</taxon>
        <taxon>Pseudomonadati</taxon>
        <taxon>Pseudomonadota</taxon>
        <taxon>Gammaproteobacteria</taxon>
        <taxon>Enterobacterales</taxon>
        <taxon>Morganellaceae</taxon>
        <taxon>Photorhabdus</taxon>
    </lineage>
</organism>
<dbReference type="RefSeq" id="WP_132348681.1">
    <property type="nucleotide sequence ID" value="NZ_CAWOLF010000048.1"/>
</dbReference>
<proteinExistence type="predicted"/>
<sequence length="120" mass="13918">MKNPMYLLDRNVVNLIKNVVAGKELTDKRKLHYVQFLRRIDTPMSYISPLLSIIEGECGREDNAEEKANCQKEESEALRQFFSIANIDSDHLDALRDCFTTERAGQWVPEKCFFSGRWSS</sequence>